<dbReference type="InterPro" id="IPR017452">
    <property type="entry name" value="GPCR_Rhodpsn_7TM"/>
</dbReference>
<sequence>MSKRVCVQLVLSSWVGGFLLIIVPSSITFQQPFCGPNTINHFFCDNFPLLELICADTSLVELIGFVEANVTLLGTLSVTASCYGHILYTILRIPSAKERQKAFSTCSSHIIVVSLFYGSCIFMYSGQVLQPNPRALLGPALHYAIWADVHRPKTLKTLTSGVSVQQASAGGRGLGILRSQSSKRATLPLARGSMGEGLLDSGLARLRNASALRQKSPKWRLPKTISIGSTQIHCGFSSTAHVPITMTSRHNSAKPKMTTPQVNQTTTVTQFILLGFPISREVELLLFVLLLPTYLTTLLGNTLIICIVVSYSRLYTPVYFSLCNLSILDILFTSVVSPRVLANLAIGDKTITFAGCITRCFFYFFLGTVEFLLLTSVSYDWYTAICNPLRYSTIMSPVCIGLVLFSWVGGFLSVLCPITFISRLPFCGSNIINHYFWGSGPLLAFASTDRTFIELMDFLLSSLVIPCSLILTGYSYVYVIMTILHIPSASGRKKAFNTCVSHLTIVVIAGGITAFIYVTPSQKETLEINKIPSVLSSVVASFLNPFIYTLRNDTVQGILREVWVGVRAFLVGRGRELLSRVSKKDR</sequence>
<dbReference type="InterPro" id="IPR000725">
    <property type="entry name" value="Olfact_rcpt"/>
</dbReference>
<dbReference type="GeneID" id="110206810"/>
<evidence type="ECO:0000256" key="2">
    <source>
        <dbReference type="ARBA" id="ARBA00022475"/>
    </source>
</evidence>
<reference evidence="15" key="1">
    <citation type="submission" date="2025-08" db="UniProtKB">
        <authorList>
            <consortium name="RefSeq"/>
        </authorList>
    </citation>
    <scope>IDENTIFICATION</scope>
    <source>
        <tissue evidence="15">Spleen</tissue>
    </source>
</reference>
<feature type="transmembrane region" description="Helical" evidence="12">
    <location>
        <begin position="103"/>
        <end position="124"/>
    </location>
</feature>
<dbReference type="RefSeq" id="XP_020839988.1">
    <property type="nucleotide sequence ID" value="XM_020984329.1"/>
</dbReference>
<evidence type="ECO:0000256" key="3">
    <source>
        <dbReference type="ARBA" id="ARBA00022606"/>
    </source>
</evidence>
<feature type="transmembrane region" description="Helical" evidence="12">
    <location>
        <begin position="458"/>
        <end position="484"/>
    </location>
</feature>
<feature type="transmembrane region" description="Helical" evidence="12">
    <location>
        <begin position="496"/>
        <end position="519"/>
    </location>
</feature>
<dbReference type="GO" id="GO:0004930">
    <property type="term" value="F:G protein-coupled receptor activity"/>
    <property type="evidence" value="ECO:0007669"/>
    <property type="project" value="UniProtKB-KW"/>
</dbReference>
<keyword evidence="2" id="KW-1003">Cell membrane</keyword>
<organism evidence="14 15">
    <name type="scientific">Phascolarctos cinereus</name>
    <name type="common">Koala</name>
    <dbReference type="NCBI Taxonomy" id="38626"/>
    <lineage>
        <taxon>Eukaryota</taxon>
        <taxon>Metazoa</taxon>
        <taxon>Chordata</taxon>
        <taxon>Craniata</taxon>
        <taxon>Vertebrata</taxon>
        <taxon>Euteleostomi</taxon>
        <taxon>Mammalia</taxon>
        <taxon>Metatheria</taxon>
        <taxon>Diprotodontia</taxon>
        <taxon>Phascolarctidae</taxon>
        <taxon>Phascolarctos</taxon>
    </lineage>
</organism>
<feature type="transmembrane region" description="Helical" evidence="12">
    <location>
        <begin position="70"/>
        <end position="91"/>
    </location>
</feature>
<keyword evidence="5" id="KW-0552">Olfaction</keyword>
<keyword evidence="14" id="KW-1185">Reference proteome</keyword>
<dbReference type="PRINTS" id="PR00245">
    <property type="entry name" value="OLFACTORYR"/>
</dbReference>
<evidence type="ECO:0000256" key="4">
    <source>
        <dbReference type="ARBA" id="ARBA00022692"/>
    </source>
</evidence>
<dbReference type="PROSITE" id="PS50262">
    <property type="entry name" value="G_PROTEIN_RECEP_F1_2"/>
    <property type="match status" value="1"/>
</dbReference>
<dbReference type="PANTHER" id="PTHR26454">
    <property type="entry name" value="OLFACTORY RECEPTOR"/>
    <property type="match status" value="1"/>
</dbReference>
<keyword evidence="6 12" id="KW-1133">Transmembrane helix</keyword>
<feature type="domain" description="G-protein coupled receptors family 1 profile" evidence="13">
    <location>
        <begin position="300"/>
        <end position="548"/>
    </location>
</feature>
<dbReference type="AlphaFoldDB" id="A0A6P5K3V3"/>
<evidence type="ECO:0000313" key="15">
    <source>
        <dbReference type="RefSeq" id="XP_020839988.1"/>
    </source>
</evidence>
<dbReference type="InterPro" id="IPR000276">
    <property type="entry name" value="GPCR_Rhodpsn"/>
</dbReference>
<feature type="transmembrane region" description="Helical" evidence="12">
    <location>
        <begin position="361"/>
        <end position="382"/>
    </location>
</feature>
<evidence type="ECO:0000256" key="9">
    <source>
        <dbReference type="ARBA" id="ARBA00023170"/>
    </source>
</evidence>
<feature type="transmembrane region" description="Helical" evidence="12">
    <location>
        <begin position="394"/>
        <end position="420"/>
    </location>
</feature>
<dbReference type="Proteomes" id="UP000515140">
    <property type="component" value="Unplaced"/>
</dbReference>
<dbReference type="GO" id="GO:0005886">
    <property type="term" value="C:plasma membrane"/>
    <property type="evidence" value="ECO:0007669"/>
    <property type="project" value="UniProtKB-SubCell"/>
</dbReference>
<name>A0A6P5K3V3_PHACI</name>
<comment type="subcellular location">
    <subcellularLocation>
        <location evidence="1">Cell membrane</location>
        <topology evidence="1">Multi-pass membrane protein</topology>
    </subcellularLocation>
</comment>
<dbReference type="GO" id="GO:0004984">
    <property type="term" value="F:olfactory receptor activity"/>
    <property type="evidence" value="ECO:0007669"/>
    <property type="project" value="InterPro"/>
</dbReference>
<dbReference type="FunFam" id="1.20.1070.10:FF:000010">
    <property type="entry name" value="Olfactory receptor"/>
    <property type="match status" value="1"/>
</dbReference>
<evidence type="ECO:0000256" key="5">
    <source>
        <dbReference type="ARBA" id="ARBA00022725"/>
    </source>
</evidence>
<evidence type="ECO:0000256" key="6">
    <source>
        <dbReference type="ARBA" id="ARBA00022989"/>
    </source>
</evidence>
<dbReference type="KEGG" id="pcw:110206810"/>
<dbReference type="Pfam" id="PF13853">
    <property type="entry name" value="7tm_4"/>
    <property type="match status" value="2"/>
</dbReference>
<keyword evidence="4 12" id="KW-0812">Transmembrane</keyword>
<keyword evidence="10" id="KW-0325">Glycoprotein</keyword>
<dbReference type="PANTHER" id="PTHR26454:SF53">
    <property type="entry name" value="OLFACTORY RECEPTOR 6J1"/>
    <property type="match status" value="1"/>
</dbReference>
<evidence type="ECO:0000256" key="11">
    <source>
        <dbReference type="ARBA" id="ARBA00023224"/>
    </source>
</evidence>
<evidence type="ECO:0000259" key="13">
    <source>
        <dbReference type="PROSITE" id="PS50262"/>
    </source>
</evidence>
<gene>
    <name evidence="15" type="primary">LOC110206810</name>
</gene>
<evidence type="ECO:0000313" key="14">
    <source>
        <dbReference type="Proteomes" id="UP000515140"/>
    </source>
</evidence>
<keyword evidence="11" id="KW-0807">Transducer</keyword>
<accession>A0A6P5K3V3</accession>
<feature type="transmembrane region" description="Helical" evidence="12">
    <location>
        <begin position="284"/>
        <end position="311"/>
    </location>
</feature>
<dbReference type="InterPro" id="IPR047132">
    <property type="entry name" value="Olfact_rcpt_6C-like"/>
</dbReference>
<dbReference type="CDD" id="cd15912">
    <property type="entry name" value="7tmA_OR6C-like"/>
    <property type="match status" value="1"/>
</dbReference>
<dbReference type="PRINTS" id="PR00237">
    <property type="entry name" value="GPCRRHODOPSN"/>
</dbReference>
<dbReference type="InParanoid" id="A0A6P5K3V3"/>
<evidence type="ECO:0000256" key="10">
    <source>
        <dbReference type="ARBA" id="ARBA00023180"/>
    </source>
</evidence>
<evidence type="ECO:0000256" key="1">
    <source>
        <dbReference type="ARBA" id="ARBA00004651"/>
    </source>
</evidence>
<keyword evidence="8 12" id="KW-0472">Membrane</keyword>
<feature type="transmembrane region" description="Helical" evidence="12">
    <location>
        <begin position="318"/>
        <end position="341"/>
    </location>
</feature>
<evidence type="ECO:0000256" key="7">
    <source>
        <dbReference type="ARBA" id="ARBA00023040"/>
    </source>
</evidence>
<feature type="transmembrane region" description="Helical" evidence="12">
    <location>
        <begin position="531"/>
        <end position="550"/>
    </location>
</feature>
<dbReference type="Gene3D" id="1.20.1070.10">
    <property type="entry name" value="Rhodopsin 7-helix transmembrane proteins"/>
    <property type="match status" value="2"/>
</dbReference>
<keyword evidence="7" id="KW-0297">G-protein coupled receptor</keyword>
<dbReference type="SUPFAM" id="SSF81321">
    <property type="entry name" value="Family A G protein-coupled receptor-like"/>
    <property type="match status" value="2"/>
</dbReference>
<proteinExistence type="predicted"/>
<evidence type="ECO:0000256" key="12">
    <source>
        <dbReference type="SAM" id="Phobius"/>
    </source>
</evidence>
<keyword evidence="9" id="KW-0675">Receptor</keyword>
<evidence type="ECO:0000256" key="8">
    <source>
        <dbReference type="ARBA" id="ARBA00023136"/>
    </source>
</evidence>
<protein>
    <submittedName>
        <fullName evidence="15">Olfactory receptor 6J1-like</fullName>
    </submittedName>
</protein>
<keyword evidence="3" id="KW-0716">Sensory transduction</keyword>